<dbReference type="GO" id="GO:0006351">
    <property type="term" value="P:DNA-templated transcription"/>
    <property type="evidence" value="ECO:0007669"/>
    <property type="project" value="UniProtKB-UniRule"/>
</dbReference>
<evidence type="ECO:0000256" key="14">
    <source>
        <dbReference type="ARBA" id="ARBA00023200"/>
    </source>
</evidence>
<evidence type="ECO:0000256" key="12">
    <source>
        <dbReference type="ARBA" id="ARBA00023159"/>
    </source>
</evidence>
<dbReference type="GO" id="GO:0052170">
    <property type="term" value="P:symbiont-mediated suppression of host innate immune response"/>
    <property type="evidence" value="ECO:0007669"/>
    <property type="project" value="UniProtKB-KW"/>
</dbReference>
<keyword evidence="16 18" id="KW-0899">Viral immunoevasion</keyword>
<evidence type="ECO:0000313" key="20">
    <source>
        <dbReference type="EMBL" id="AHM27267.1"/>
    </source>
</evidence>
<keyword evidence="8 18" id="KW-1114">Inhibition of host interferon signaling pathway by virus</keyword>
<evidence type="ECO:0000256" key="19">
    <source>
        <dbReference type="PIRNR" id="PIRNR003407"/>
    </source>
</evidence>
<keyword evidence="17 18" id="KW-1078">G1/S host cell cycle checkpoint dysregulation by virus</keyword>
<evidence type="ECO:0000256" key="15">
    <source>
        <dbReference type="ARBA" id="ARBA00023258"/>
    </source>
</evidence>
<evidence type="ECO:0000256" key="18">
    <source>
        <dbReference type="HAMAP-Rule" id="MF_04004"/>
    </source>
</evidence>
<comment type="domain">
    <text evidence="18">The E7 terminal domain is an intrinsically disordered domain, whose flexibility and conformational transitions confer target adaptability to the oncoprotein. It allows adaptation to a variety of protein targets and exposes the PEST degradation sequence that regulates its turnover in the cell.</text>
</comment>
<feature type="zinc finger region" evidence="18">
    <location>
        <begin position="51"/>
        <end position="87"/>
    </location>
</feature>
<dbReference type="InterPro" id="IPR000148">
    <property type="entry name" value="Papilloma_E7"/>
</dbReference>
<comment type="subunit">
    <text evidence="18">Homodimer. Homooligomer. Interacts with host RB1; this interaction induces dissociation of RB1-E2F1 complex thereby disrupting RB1 activity. Interacts with host EP300; this interaction represses EP300 transcriptional activity. Interacts with protein E2; this interaction inhibits E7 oncogenic activity. Interacts with host TMEM173/STING; this interaction impairs the ability of TMEM173/STING to sense cytosolic DNA and promote the production of type I interferon (IFN-alpha and IFN-beta).</text>
</comment>
<accession>A0A0A7BVP7</accession>
<evidence type="ECO:0000256" key="1">
    <source>
        <dbReference type="ARBA" id="ARBA00022504"/>
    </source>
</evidence>
<comment type="subcellular location">
    <subcellularLocation>
        <location evidence="18">Host cytoplasm</location>
    </subcellularLocation>
    <subcellularLocation>
        <location evidence="18">Host nucleus</location>
    </subcellularLocation>
    <text evidence="18">Predominantly found in the host nucleus.</text>
</comment>
<dbReference type="GO" id="GO:0042025">
    <property type="term" value="C:host cell nucleus"/>
    <property type="evidence" value="ECO:0007669"/>
    <property type="project" value="UniProtKB-SubCell"/>
</dbReference>
<evidence type="ECO:0000256" key="10">
    <source>
        <dbReference type="ARBA" id="ARBA00023015"/>
    </source>
</evidence>
<feature type="short sequence motif" description="Nuclear export signal" evidence="18">
    <location>
        <begin position="69"/>
        <end position="77"/>
    </location>
</feature>
<keyword evidence="14 18" id="KW-1035">Host cytoplasm</keyword>
<keyword evidence="21" id="KW-1185">Reference proteome</keyword>
<dbReference type="GO" id="GO:0003700">
    <property type="term" value="F:DNA-binding transcription factor activity"/>
    <property type="evidence" value="ECO:0007669"/>
    <property type="project" value="UniProtKB-UniRule"/>
</dbReference>
<keyword evidence="9 18" id="KW-0862">Zinc</keyword>
<evidence type="ECO:0000313" key="21">
    <source>
        <dbReference type="Proteomes" id="UP000125000"/>
    </source>
</evidence>
<dbReference type="HAMAP" id="MF_04004">
    <property type="entry name" value="PPV_E7"/>
    <property type="match status" value="1"/>
</dbReference>
<evidence type="ECO:0000256" key="7">
    <source>
        <dbReference type="ARBA" id="ARBA00022771"/>
    </source>
</evidence>
<keyword evidence="13 18" id="KW-0804">Transcription</keyword>
<evidence type="ECO:0000256" key="13">
    <source>
        <dbReference type="ARBA" id="ARBA00023163"/>
    </source>
</evidence>
<dbReference type="Proteomes" id="UP000125000">
    <property type="component" value="Segment"/>
</dbReference>
<dbReference type="GO" id="GO:0003677">
    <property type="term" value="F:DNA binding"/>
    <property type="evidence" value="ECO:0007669"/>
    <property type="project" value="UniProtKB-UniRule"/>
</dbReference>
<comment type="function">
    <text evidence="18">Plays a role in viral genome replication by driving entry of quiescent cells into the cell cycle. Stimulation of progression from G1 to S phase allows the virus to efficiently use the cellular DNA replicating machinery to achieve viral genome replication. E7 protein has both transforming and trans-activating activities. Induces the disassembly of the E2F1 transcription factor from RB1, with subsequent transcriptional activation of E2F1-regulated S-phase genes. Interferes with host histone deacetylation mediated by HDAC1 and HDAC2, leading to transcription activation. Plays also a role in the inhibition of both antiviral and antiproliferative functions of host interferon alpha. Interaction with host TMEM173/STING impairs the ability of TMEM173/STING to sense cytosolic DNA and promote the production of type I interferon (IFN-alpha and IFN-beta).</text>
</comment>
<evidence type="ECO:0000256" key="16">
    <source>
        <dbReference type="ARBA" id="ARBA00023280"/>
    </source>
</evidence>
<evidence type="ECO:0000256" key="17">
    <source>
        <dbReference type="ARBA" id="ARBA00023309"/>
    </source>
</evidence>
<dbReference type="Pfam" id="PF00527">
    <property type="entry name" value="E7"/>
    <property type="match status" value="1"/>
</dbReference>
<evidence type="ECO:0000256" key="4">
    <source>
        <dbReference type="ARBA" id="ARBA00022581"/>
    </source>
</evidence>
<keyword evidence="4 18" id="KW-0945">Host-virus interaction</keyword>
<gene>
    <name evidence="18" type="primary">E7</name>
</gene>
<protein>
    <recommendedName>
        <fullName evidence="18 19">Protein E7</fullName>
    </recommendedName>
</protein>
<proteinExistence type="inferred from homology"/>
<name>A0A0A7BVP7_9PAPI</name>
<organism evidence="20 21">
    <name type="scientific">Vulpes vulpes papillomavirus 1</name>
    <dbReference type="NCBI Taxonomy" id="1163709"/>
    <lineage>
        <taxon>Viruses</taxon>
        <taxon>Monodnaviria</taxon>
        <taxon>Shotokuvirae</taxon>
        <taxon>Cossaviricota</taxon>
        <taxon>Papovaviricetes</taxon>
        <taxon>Zurhausenvirales</taxon>
        <taxon>Papillomaviridae</taxon>
        <taxon>Firstpapillomavirinae</taxon>
        <taxon>Treisetapapillomavirus</taxon>
        <taxon>Treisetapapillomavirus 1</taxon>
    </lineage>
</organism>
<comment type="PTM">
    <text evidence="18">Highly phosphorylated.</text>
</comment>
<dbReference type="GO" id="GO:0039645">
    <property type="term" value="P:symbiont-mediated perturbation of host cell cycle G1/S transition checkpoint"/>
    <property type="evidence" value="ECO:0007669"/>
    <property type="project" value="UniProtKB-UniRule"/>
</dbReference>
<reference evidence="20 21" key="1">
    <citation type="submission" date="2013-11" db="EMBL/GenBank/DDBJ databases">
        <title>Exploring papillomavirus diversity in European mammals.</title>
        <authorList>
            <person name="Mengual-Chulia B."/>
            <person name="Bravo I.G."/>
        </authorList>
    </citation>
    <scope>NUCLEOTIDE SEQUENCE [LARGE SCALE GENOMIC DNA]</scope>
    <source>
        <strain evidence="20">ILAT 93957</strain>
    </source>
</reference>
<dbReference type="SUPFAM" id="SSF161234">
    <property type="entry name" value="E7 C-terminal domain-like"/>
    <property type="match status" value="1"/>
</dbReference>
<keyword evidence="11 18" id="KW-0238">DNA-binding</keyword>
<keyword evidence="5 18" id="KW-1090">Inhibition of host innate immune response by virus</keyword>
<keyword evidence="1 18" id="KW-1121">Modulation of host cell cycle by virus</keyword>
<comment type="function">
    <text evidence="19">E7 protein has both transforming and trans-activating activities.</text>
</comment>
<keyword evidence="12 18" id="KW-0010">Activator</keyword>
<keyword evidence="10 18" id="KW-0805">Transcription regulation</keyword>
<keyword evidence="2 18" id="KW-0244">Early protein</keyword>
<evidence type="ECO:0000256" key="2">
    <source>
        <dbReference type="ARBA" id="ARBA00022518"/>
    </source>
</evidence>
<evidence type="ECO:0000256" key="6">
    <source>
        <dbReference type="ARBA" id="ARBA00022723"/>
    </source>
</evidence>
<keyword evidence="6 18" id="KW-0479">Metal-binding</keyword>
<dbReference type="Gene3D" id="3.30.160.330">
    <property type="match status" value="1"/>
</dbReference>
<evidence type="ECO:0000256" key="5">
    <source>
        <dbReference type="ARBA" id="ARBA00022632"/>
    </source>
</evidence>
<dbReference type="GO" id="GO:0008270">
    <property type="term" value="F:zinc ion binding"/>
    <property type="evidence" value="ECO:0007669"/>
    <property type="project" value="UniProtKB-KW"/>
</dbReference>
<dbReference type="PIRSF" id="PIRSF003407">
    <property type="entry name" value="Papvi_E7"/>
    <property type="match status" value="1"/>
</dbReference>
<dbReference type="GO" id="GO:0019904">
    <property type="term" value="F:protein domain specific binding"/>
    <property type="evidence" value="ECO:0007669"/>
    <property type="project" value="UniProtKB-UniRule"/>
</dbReference>
<evidence type="ECO:0000256" key="9">
    <source>
        <dbReference type="ARBA" id="ARBA00022833"/>
    </source>
</evidence>
<keyword evidence="3 18" id="KW-1048">Host nucleus</keyword>
<comment type="similarity">
    <text evidence="18 19">Belongs to the papillomaviridae E7 protein family.</text>
</comment>
<evidence type="ECO:0000256" key="11">
    <source>
        <dbReference type="ARBA" id="ARBA00023125"/>
    </source>
</evidence>
<evidence type="ECO:0000256" key="3">
    <source>
        <dbReference type="ARBA" id="ARBA00022562"/>
    </source>
</evidence>
<keyword evidence="7 18" id="KW-0863">Zinc-finger</keyword>
<dbReference type="GO" id="GO:0039502">
    <property type="term" value="P:symbiont-mediated suppression of host type I interferon-mediated signaling pathway"/>
    <property type="evidence" value="ECO:0007669"/>
    <property type="project" value="UniProtKB-UniRule"/>
</dbReference>
<comment type="caution">
    <text evidence="18">Lacks conserved residue(s) required for the propagation of feature annotation.</text>
</comment>
<dbReference type="GO" id="GO:0030430">
    <property type="term" value="C:host cell cytoplasm"/>
    <property type="evidence" value="ECO:0007669"/>
    <property type="project" value="UniProtKB-SubCell"/>
</dbReference>
<evidence type="ECO:0000256" key="8">
    <source>
        <dbReference type="ARBA" id="ARBA00022830"/>
    </source>
</evidence>
<dbReference type="OrthoDB" id="28045at10239"/>
<sequence length="96" mass="10624">MRGERPTRRNLGIDLDLEELVLPANLLSEETLSQDALEEEPQSPYRVLTTCAGCSASLRLFIIASDCGVRALQQSLLGDLSFVCVNCSKDFNRHGR</sequence>
<dbReference type="EMBL" id="KF857586">
    <property type="protein sequence ID" value="AHM27267.1"/>
    <property type="molecule type" value="Genomic_DNA"/>
</dbReference>
<keyword evidence="15" id="KW-0922">Interferon antiviral system evasion</keyword>